<keyword evidence="1" id="KW-0472">Membrane</keyword>
<keyword evidence="1" id="KW-1133">Transmembrane helix</keyword>
<accession>A0A919PVU2</accession>
<comment type="caution">
    <text evidence="2">The sequence shown here is derived from an EMBL/GenBank/DDBJ whole genome shotgun (WGS) entry which is preliminary data.</text>
</comment>
<protein>
    <submittedName>
        <fullName evidence="2">Uncharacterized protein</fullName>
    </submittedName>
</protein>
<dbReference type="EMBL" id="BONQ01000151">
    <property type="protein sequence ID" value="GIG51187.1"/>
    <property type="molecule type" value="Genomic_DNA"/>
</dbReference>
<feature type="transmembrane region" description="Helical" evidence="1">
    <location>
        <begin position="84"/>
        <end position="117"/>
    </location>
</feature>
<keyword evidence="1" id="KW-0812">Transmembrane</keyword>
<proteinExistence type="predicted"/>
<name>A0A919PVU2_9ACTN</name>
<organism evidence="2 3">
    <name type="scientific">Dactylosporangium siamense</name>
    <dbReference type="NCBI Taxonomy" id="685454"/>
    <lineage>
        <taxon>Bacteria</taxon>
        <taxon>Bacillati</taxon>
        <taxon>Actinomycetota</taxon>
        <taxon>Actinomycetes</taxon>
        <taxon>Micromonosporales</taxon>
        <taxon>Micromonosporaceae</taxon>
        <taxon>Dactylosporangium</taxon>
    </lineage>
</organism>
<evidence type="ECO:0000313" key="2">
    <source>
        <dbReference type="EMBL" id="GIG51187.1"/>
    </source>
</evidence>
<dbReference type="AlphaFoldDB" id="A0A919PVU2"/>
<keyword evidence="3" id="KW-1185">Reference proteome</keyword>
<evidence type="ECO:0000313" key="3">
    <source>
        <dbReference type="Proteomes" id="UP000660611"/>
    </source>
</evidence>
<sequence>MTGGEAAGWGSRGRGVTRHNAHVTLPIPYSGGGDLPAYTGPDVQIGDVRVDGRAIYTPVGVWPIHGSRWMVVSQPVPMTTTAGWGIGLGVACAILAVIMVPFTCGLSLFLLFGLFFLTAKTHTMSGPMIVSVQAGQFHYLAREVVYSPQHAAEALQRVNFAQALASRY</sequence>
<evidence type="ECO:0000256" key="1">
    <source>
        <dbReference type="SAM" id="Phobius"/>
    </source>
</evidence>
<reference evidence="2" key="1">
    <citation type="submission" date="2021-01" db="EMBL/GenBank/DDBJ databases">
        <title>Whole genome shotgun sequence of Dactylosporangium siamense NBRC 106093.</title>
        <authorList>
            <person name="Komaki H."/>
            <person name="Tamura T."/>
        </authorList>
    </citation>
    <scope>NUCLEOTIDE SEQUENCE</scope>
    <source>
        <strain evidence="2">NBRC 106093</strain>
    </source>
</reference>
<gene>
    <name evidence="2" type="ORF">Dsi01nite_092280</name>
</gene>
<dbReference type="Proteomes" id="UP000660611">
    <property type="component" value="Unassembled WGS sequence"/>
</dbReference>